<dbReference type="Gene3D" id="3.30.70.1440">
    <property type="entry name" value="Multidrug efflux transporter AcrB pore domain"/>
    <property type="match status" value="1"/>
</dbReference>
<evidence type="ECO:0000256" key="7">
    <source>
        <dbReference type="ARBA" id="ARBA00023136"/>
    </source>
</evidence>
<dbReference type="SUPFAM" id="SSF82866">
    <property type="entry name" value="Multidrug efflux transporter AcrB transmembrane domain"/>
    <property type="match status" value="2"/>
</dbReference>
<dbReference type="InterPro" id="IPR001036">
    <property type="entry name" value="Acrflvin-R"/>
</dbReference>
<dbReference type="GO" id="GO:0008324">
    <property type="term" value="F:monoatomic cation transmembrane transporter activity"/>
    <property type="evidence" value="ECO:0007669"/>
    <property type="project" value="InterPro"/>
</dbReference>
<keyword evidence="7 8" id="KW-0472">Membrane</keyword>
<feature type="transmembrane region" description="Helical" evidence="8">
    <location>
        <begin position="388"/>
        <end position="411"/>
    </location>
</feature>
<dbReference type="GO" id="GO:0005886">
    <property type="term" value="C:plasma membrane"/>
    <property type="evidence" value="ECO:0007669"/>
    <property type="project" value="UniProtKB-SubCell"/>
</dbReference>
<feature type="transmembrane region" description="Helical" evidence="8">
    <location>
        <begin position="957"/>
        <end position="976"/>
    </location>
</feature>
<dbReference type="AlphaFoldDB" id="A0A1U9KTS4"/>
<dbReference type="Gene3D" id="3.30.2090.10">
    <property type="entry name" value="Multidrug efflux transporter AcrB TolC docking domain, DN and DC subdomains"/>
    <property type="match status" value="2"/>
</dbReference>
<keyword evidence="6 8" id="KW-1133">Transmembrane helix</keyword>
<dbReference type="SUPFAM" id="SSF82714">
    <property type="entry name" value="Multidrug efflux transporter AcrB TolC docking domain, DN and DC subdomains"/>
    <property type="match status" value="2"/>
</dbReference>
<comment type="similarity">
    <text evidence="2">Belongs to the resistance-nodulation-cell division (RND) (TC 2.A.6) family.</text>
</comment>
<protein>
    <submittedName>
        <fullName evidence="9">Cobalt transporter</fullName>
    </submittedName>
</protein>
<feature type="transmembrane region" description="Helical" evidence="8">
    <location>
        <begin position="467"/>
        <end position="490"/>
    </location>
</feature>
<keyword evidence="10" id="KW-1185">Reference proteome</keyword>
<feature type="transmembrane region" description="Helical" evidence="8">
    <location>
        <begin position="988"/>
        <end position="1014"/>
    </location>
</feature>
<comment type="subcellular location">
    <subcellularLocation>
        <location evidence="1">Cell membrane</location>
        <topology evidence="1">Multi-pass membrane protein</topology>
    </subcellularLocation>
</comment>
<keyword evidence="3" id="KW-0813">Transport</keyword>
<dbReference type="Gene3D" id="1.20.1640.10">
    <property type="entry name" value="Multidrug efflux transporter AcrB transmembrane domain"/>
    <property type="match status" value="2"/>
</dbReference>
<evidence type="ECO:0000313" key="10">
    <source>
        <dbReference type="Proteomes" id="UP000188604"/>
    </source>
</evidence>
<dbReference type="Proteomes" id="UP000188604">
    <property type="component" value="Chromosome"/>
</dbReference>
<dbReference type="Gene3D" id="3.30.70.1430">
    <property type="entry name" value="Multidrug efflux transporter AcrB pore domain"/>
    <property type="match status" value="2"/>
</dbReference>
<feature type="transmembrane region" description="Helical" evidence="8">
    <location>
        <begin position="861"/>
        <end position="888"/>
    </location>
</feature>
<dbReference type="Gene3D" id="3.30.70.1320">
    <property type="entry name" value="Multidrug efflux transporter AcrB pore domain like"/>
    <property type="match status" value="1"/>
</dbReference>
<evidence type="ECO:0000256" key="5">
    <source>
        <dbReference type="ARBA" id="ARBA00022692"/>
    </source>
</evidence>
<feature type="transmembrane region" description="Helical" evidence="8">
    <location>
        <begin position="518"/>
        <end position="539"/>
    </location>
</feature>
<dbReference type="STRING" id="320497.A0U93_03415"/>
<keyword evidence="4" id="KW-1003">Cell membrane</keyword>
<proteinExistence type="inferred from homology"/>
<sequence>MSGFWHGVQRRRIPIFLAVVAFSIGSLFLISGLPVEPVPDISPKQVFVSVTAPGLATEEVEKQLSFPLETAMTGIPGIVDLRSVSRTGVSVVYIQFDDSTDILLDRERVAQRLTQARDAIAIPNLSIAMGPLATGMGEIMQIQIVGGGYDDMALNRIMTWTVAPQLRLVPGVVAVNVNGGAEETYQVTLDPARMRAFDVSVSAVDQAVDENNASAGGGWIRQQDEQNIVVGRARVQSLADFGAIPVRMGVNGQVVRLRDLGVVSLAPRTRLGAVTRDGRGEIVNGVVLMESGASSNAVLSHIDAALPSIRQSLPPGVKLIPLYRRSDLTDRTIDTVKENLVTGAGLVFLVLIAIIGNWRAAMVIVSVIPFSLLAAMAGMRVFGISANLLSLGAIDFGMIVDGSLVIVEHFLAHRDPEMRVENQAVATLRAVMRPVCFAVSVIILVYMPILTLQSVEGKMFRPMAQTIIMALVVSLFYAVICVPVLVSWALRDAPVDRETRIVGFLRRYYEPALRWSEAHGVFLAVITVLVFGSSVVLAMRLGGEFVPTLEEGSLLVTSTRLPSASLPTVLHSVMREEQILRRFPEVRIVMSNTGTSAIPTDPMGTSETDTFVFLKPRSTWRTASTQQELLEKMDVALRNELPDAQYSWTQPIEMRMDDLLSGVRSTVALSIYGDDLTTLTHLANDAIAAINDVPGAVDVAVAGGGGTIPFLQIDADRDAAARLGVAIPDILNVTEAIGGHIGKPIVVNNAIVPTQVRWPVQAVSSPDRIGRLWVRRVDGRGMVPLSTVAHIHVVDLPPRIDRDGIRRRVIVQANVRGRDTSSFVRAAQAAVKQKLELPAGYRVAWAGQFRNLQTAMHRLEVVLPVTLALIFVLLVIGLESFGAALLVFCNLPVAASGGVVALTLRALPFSIAASIGFIALFGVAILNGVVLLSQIQDLRRQGEDAAKAAFDAARSRFRPVMGTALVASLGFFPMAFSGSAGAEVERPLATVVIGGLVSSTLLTLLVLPSLYAMLFRTRRGA</sequence>
<accession>A0A1U9KTS4</accession>
<feature type="transmembrane region" description="Helical" evidence="8">
    <location>
        <begin position="12"/>
        <end position="35"/>
    </location>
</feature>
<dbReference type="PANTHER" id="PTHR32063">
    <property type="match status" value="1"/>
</dbReference>
<feature type="transmembrane region" description="Helical" evidence="8">
    <location>
        <begin position="346"/>
        <end position="376"/>
    </location>
</feature>
<dbReference type="InterPro" id="IPR027463">
    <property type="entry name" value="AcrB_DN_DC_subdom"/>
</dbReference>
<dbReference type="GO" id="GO:0042910">
    <property type="term" value="F:xenobiotic transmembrane transporter activity"/>
    <property type="evidence" value="ECO:0007669"/>
    <property type="project" value="TreeGrafter"/>
</dbReference>
<evidence type="ECO:0000256" key="1">
    <source>
        <dbReference type="ARBA" id="ARBA00004651"/>
    </source>
</evidence>
<gene>
    <name evidence="9" type="ORF">A0U93_03415</name>
</gene>
<organism evidence="9 10">
    <name type="scientific">Neoasaia chiangmaiensis</name>
    <dbReference type="NCBI Taxonomy" id="320497"/>
    <lineage>
        <taxon>Bacteria</taxon>
        <taxon>Pseudomonadati</taxon>
        <taxon>Pseudomonadota</taxon>
        <taxon>Alphaproteobacteria</taxon>
        <taxon>Acetobacterales</taxon>
        <taxon>Acetobacteraceae</taxon>
        <taxon>Neoasaia</taxon>
    </lineage>
</organism>
<dbReference type="InterPro" id="IPR004763">
    <property type="entry name" value="CusA-like"/>
</dbReference>
<dbReference type="Pfam" id="PF00873">
    <property type="entry name" value="ACR_tran"/>
    <property type="match status" value="1"/>
</dbReference>
<evidence type="ECO:0000256" key="6">
    <source>
        <dbReference type="ARBA" id="ARBA00022989"/>
    </source>
</evidence>
<dbReference type="OrthoDB" id="9758757at2"/>
<evidence type="ECO:0000256" key="8">
    <source>
        <dbReference type="SAM" id="Phobius"/>
    </source>
</evidence>
<reference evidence="9 10" key="1">
    <citation type="submission" date="2016-03" db="EMBL/GenBank/DDBJ databases">
        <title>Acetic acid bacteria sequencing.</title>
        <authorList>
            <person name="Brandt J."/>
            <person name="Jakob F."/>
            <person name="Vogel R.F."/>
        </authorList>
    </citation>
    <scope>NUCLEOTIDE SEQUENCE [LARGE SCALE GENOMIC DNA]</scope>
    <source>
        <strain evidence="9 10">NBRC 101099</strain>
    </source>
</reference>
<dbReference type="SUPFAM" id="SSF82693">
    <property type="entry name" value="Multidrug efflux transporter AcrB pore domain, PN1, PN2, PC1 and PC2 subdomains"/>
    <property type="match status" value="2"/>
</dbReference>
<dbReference type="PANTHER" id="PTHR32063:SF24">
    <property type="entry name" value="CATION EFFLUX SYSTEM (ACRB_ACRD_ACRF FAMILY)"/>
    <property type="match status" value="1"/>
</dbReference>
<evidence type="ECO:0000256" key="4">
    <source>
        <dbReference type="ARBA" id="ARBA00022475"/>
    </source>
</evidence>
<dbReference type="PRINTS" id="PR00702">
    <property type="entry name" value="ACRIFLAVINRP"/>
</dbReference>
<dbReference type="NCBIfam" id="TIGR00914">
    <property type="entry name" value="2A0601"/>
    <property type="match status" value="1"/>
</dbReference>
<feature type="transmembrane region" description="Helical" evidence="8">
    <location>
        <begin position="908"/>
        <end position="932"/>
    </location>
</feature>
<evidence type="ECO:0000256" key="3">
    <source>
        <dbReference type="ARBA" id="ARBA00022448"/>
    </source>
</evidence>
<keyword evidence="5 8" id="KW-0812">Transmembrane</keyword>
<name>A0A1U9KTS4_9PROT</name>
<feature type="transmembrane region" description="Helical" evidence="8">
    <location>
        <begin position="431"/>
        <end position="455"/>
    </location>
</feature>
<dbReference type="EMBL" id="CP014691">
    <property type="protein sequence ID" value="AQS89254.1"/>
    <property type="molecule type" value="Genomic_DNA"/>
</dbReference>
<evidence type="ECO:0000256" key="2">
    <source>
        <dbReference type="ARBA" id="ARBA00010942"/>
    </source>
</evidence>
<evidence type="ECO:0000313" key="9">
    <source>
        <dbReference type="EMBL" id="AQS89254.1"/>
    </source>
</evidence>
<dbReference type="KEGG" id="nch:A0U93_03415"/>